<feature type="transmembrane region" description="Helical" evidence="2">
    <location>
        <begin position="327"/>
        <end position="348"/>
    </location>
</feature>
<keyword evidence="2" id="KW-0472">Membrane</keyword>
<dbReference type="RefSeq" id="WP_345679674.1">
    <property type="nucleotide sequence ID" value="NZ_BAABHS010000034.1"/>
</dbReference>
<organism evidence="4 5">
    <name type="scientific">Yinghuangia aomiensis</name>
    <dbReference type="NCBI Taxonomy" id="676205"/>
    <lineage>
        <taxon>Bacteria</taxon>
        <taxon>Bacillati</taxon>
        <taxon>Actinomycetota</taxon>
        <taxon>Actinomycetes</taxon>
        <taxon>Kitasatosporales</taxon>
        <taxon>Streptomycetaceae</taxon>
        <taxon>Yinghuangia</taxon>
    </lineage>
</organism>
<dbReference type="PANTHER" id="PTHR40659">
    <property type="entry name" value="NICKEL/COBALT EFFLUX SYSTEM RCNA"/>
    <property type="match status" value="1"/>
</dbReference>
<dbReference type="PROSITE" id="PS51257">
    <property type="entry name" value="PROKAR_LIPOPROTEIN"/>
    <property type="match status" value="1"/>
</dbReference>
<feature type="compositionally biased region" description="Basic and acidic residues" evidence="1">
    <location>
        <begin position="429"/>
        <end position="438"/>
    </location>
</feature>
<feature type="chain" id="PRO_5045279840" description="ABC-type nickel/cobalt efflux system, permease component RcnA" evidence="3">
    <location>
        <begin position="32"/>
        <end position="613"/>
    </location>
</feature>
<comment type="caution">
    <text evidence="4">The sequence shown here is derived from an EMBL/GenBank/DDBJ whole genome shotgun (WGS) entry which is preliminary data.</text>
</comment>
<protein>
    <recommendedName>
        <fullName evidence="6">ABC-type nickel/cobalt efflux system, permease component RcnA</fullName>
    </recommendedName>
</protein>
<evidence type="ECO:0000313" key="4">
    <source>
        <dbReference type="EMBL" id="GAA4987798.1"/>
    </source>
</evidence>
<feature type="transmembrane region" description="Helical" evidence="2">
    <location>
        <begin position="250"/>
        <end position="272"/>
    </location>
</feature>
<feature type="compositionally biased region" description="Basic and acidic residues" evidence="1">
    <location>
        <begin position="384"/>
        <end position="397"/>
    </location>
</feature>
<evidence type="ECO:0000256" key="2">
    <source>
        <dbReference type="SAM" id="Phobius"/>
    </source>
</evidence>
<accession>A0ABP9I5K7</accession>
<name>A0ABP9I5K7_9ACTN</name>
<sequence>MTIRARHRLRFAVIAAAAAGCALGGALPAAAHPLGNFTVNHYDGLILHPDRIDDHAVVDTAEIATLQRRGDVDTDRDGTASTTESATYARTQCADLAATLRAAVDGRTLQWHVTAAAFTYLPGNAGLDTGRLTCDLTAPADLGGGVRVDFTDDFQSERIGWHEITATTGPGLHLDNPPVPAKSISDELRRYPDDMLASPPDQRHVLLHVAPGAAAQPPAAGPGLPTSGFAATAISRVDAVFNDLVGTRHLTLTAGLLAVLLSLVLGASHAAMPGHGKTVMAAYLAGRRGTTRDAVTVGATVTLTHTAGVLLLGLLLTASASLAGESLLAWLGIASGLLIAAVGTGLLIGTARGRTLDLGHTHGHRHKHGHSHSHSHSHGHGHTHGTDSHEHSGEGHHSHQHHTHDHHTHDSHDESAHAPLTAHAHHHHGEPSEHHRPVDTAPMAIPAPAGPEAPAEAAVLANNSTATMTVPASADLRKRPQDHTHLHANHPGNERHAPSGAGRRGRRVSLVGIGVAGGLVPSPSALIVLLGAIGLGRTWFGVLLVIGYGLGMAATLTAAGLLLVRLRDRLDHHRLANWRSRLAGWSRISPYLTATLVLCVGLALALRAAGPLV</sequence>
<feature type="transmembrane region" description="Helical" evidence="2">
    <location>
        <begin position="293"/>
        <end position="315"/>
    </location>
</feature>
<evidence type="ECO:0008006" key="6">
    <source>
        <dbReference type="Google" id="ProtNLM"/>
    </source>
</evidence>
<feature type="compositionally biased region" description="Basic residues" evidence="1">
    <location>
        <begin position="361"/>
        <end position="383"/>
    </location>
</feature>
<keyword evidence="2" id="KW-0812">Transmembrane</keyword>
<feature type="compositionally biased region" description="Basic and acidic residues" evidence="1">
    <location>
        <begin position="407"/>
        <end position="416"/>
    </location>
</feature>
<keyword evidence="2" id="KW-1133">Transmembrane helix</keyword>
<keyword evidence="3" id="KW-0732">Signal</keyword>
<dbReference type="PANTHER" id="PTHR40659:SF1">
    <property type="entry name" value="NICKEL_COBALT EFFLUX SYSTEM RCNA"/>
    <property type="match status" value="1"/>
</dbReference>
<reference evidence="5" key="1">
    <citation type="journal article" date="2019" name="Int. J. Syst. Evol. Microbiol.">
        <title>The Global Catalogue of Microorganisms (GCM) 10K type strain sequencing project: providing services to taxonomists for standard genome sequencing and annotation.</title>
        <authorList>
            <consortium name="The Broad Institute Genomics Platform"/>
            <consortium name="The Broad Institute Genome Sequencing Center for Infectious Disease"/>
            <person name="Wu L."/>
            <person name="Ma J."/>
        </authorList>
    </citation>
    <scope>NUCLEOTIDE SEQUENCE [LARGE SCALE GENOMIC DNA]</scope>
    <source>
        <strain evidence="5">JCM 17986</strain>
    </source>
</reference>
<feature type="compositionally biased region" description="Low complexity" evidence="1">
    <location>
        <begin position="441"/>
        <end position="454"/>
    </location>
</feature>
<feature type="region of interest" description="Disordered" evidence="1">
    <location>
        <begin position="483"/>
        <end position="504"/>
    </location>
</feature>
<dbReference type="Proteomes" id="UP001500466">
    <property type="component" value="Unassembled WGS sequence"/>
</dbReference>
<evidence type="ECO:0000313" key="5">
    <source>
        <dbReference type="Proteomes" id="UP001500466"/>
    </source>
</evidence>
<keyword evidence="5" id="KW-1185">Reference proteome</keyword>
<feature type="transmembrane region" description="Helical" evidence="2">
    <location>
        <begin position="539"/>
        <end position="564"/>
    </location>
</feature>
<feature type="transmembrane region" description="Helical" evidence="2">
    <location>
        <begin position="508"/>
        <end position="533"/>
    </location>
</feature>
<dbReference type="EMBL" id="BAABHS010000034">
    <property type="protein sequence ID" value="GAA4987798.1"/>
    <property type="molecule type" value="Genomic_DNA"/>
</dbReference>
<feature type="signal peptide" evidence="3">
    <location>
        <begin position="1"/>
        <end position="31"/>
    </location>
</feature>
<gene>
    <name evidence="4" type="ORF">GCM10023205_68330</name>
</gene>
<feature type="transmembrane region" description="Helical" evidence="2">
    <location>
        <begin position="588"/>
        <end position="609"/>
    </location>
</feature>
<feature type="region of interest" description="Disordered" evidence="1">
    <location>
        <begin position="358"/>
        <end position="454"/>
    </location>
</feature>
<dbReference type="InterPro" id="IPR051224">
    <property type="entry name" value="NiCoT_RcnA"/>
</dbReference>
<proteinExistence type="predicted"/>
<evidence type="ECO:0000256" key="1">
    <source>
        <dbReference type="SAM" id="MobiDB-lite"/>
    </source>
</evidence>
<evidence type="ECO:0000256" key="3">
    <source>
        <dbReference type="SAM" id="SignalP"/>
    </source>
</evidence>